<feature type="binding site" description="type 1 copper site" evidence="12">
    <location>
        <position position="287"/>
    </location>
    <ligand>
        <name>Cu cation</name>
        <dbReference type="ChEBI" id="CHEBI:23378"/>
        <label>1</label>
    </ligand>
</feature>
<gene>
    <name evidence="16" type="ORF">G3I70_21375</name>
</gene>
<dbReference type="InterPro" id="IPR008972">
    <property type="entry name" value="Cupredoxin"/>
</dbReference>
<feature type="transmembrane region" description="Helical" evidence="14">
    <location>
        <begin position="30"/>
        <end position="52"/>
    </location>
</feature>
<comment type="subunit">
    <text evidence="4">Homotrimer.</text>
</comment>
<dbReference type="Proteomes" id="UP000475532">
    <property type="component" value="Unassembled WGS sequence"/>
</dbReference>
<dbReference type="GO" id="GO:0005507">
    <property type="term" value="F:copper ion binding"/>
    <property type="evidence" value="ECO:0007669"/>
    <property type="project" value="InterPro"/>
</dbReference>
<evidence type="ECO:0000259" key="15">
    <source>
        <dbReference type="Pfam" id="PF07732"/>
    </source>
</evidence>
<keyword evidence="10 12" id="KW-0186">Copper</keyword>
<evidence type="ECO:0000256" key="4">
    <source>
        <dbReference type="ARBA" id="ARBA00011233"/>
    </source>
</evidence>
<comment type="similarity">
    <text evidence="3">Belongs to the multicopper oxidase family.</text>
</comment>
<dbReference type="PANTHER" id="PTHR11709:SF394">
    <property type="entry name" value="FI03373P-RELATED"/>
    <property type="match status" value="1"/>
</dbReference>
<comment type="catalytic activity">
    <reaction evidence="11">
        <text>nitric oxide + Fe(III)-[cytochrome c] + H2O = Fe(II)-[cytochrome c] + nitrite + 2 H(+)</text>
        <dbReference type="Rhea" id="RHEA:15233"/>
        <dbReference type="Rhea" id="RHEA-COMP:10350"/>
        <dbReference type="Rhea" id="RHEA-COMP:14399"/>
        <dbReference type="ChEBI" id="CHEBI:15377"/>
        <dbReference type="ChEBI" id="CHEBI:15378"/>
        <dbReference type="ChEBI" id="CHEBI:16301"/>
        <dbReference type="ChEBI" id="CHEBI:16480"/>
        <dbReference type="ChEBI" id="CHEBI:29033"/>
        <dbReference type="ChEBI" id="CHEBI:29034"/>
        <dbReference type="EC" id="1.7.2.1"/>
    </reaction>
</comment>
<evidence type="ECO:0000256" key="13">
    <source>
        <dbReference type="SAM" id="MobiDB-lite"/>
    </source>
</evidence>
<protein>
    <recommendedName>
        <fullName evidence="6">Copper-containing nitrite reductase</fullName>
        <ecNumber evidence="5">1.7.2.1</ecNumber>
    </recommendedName>
</protein>
<dbReference type="SUPFAM" id="SSF49503">
    <property type="entry name" value="Cupredoxins"/>
    <property type="match status" value="3"/>
</dbReference>
<reference evidence="16 17" key="1">
    <citation type="submission" date="2020-01" db="EMBL/GenBank/DDBJ databases">
        <title>Insect and environment-associated Actinomycetes.</title>
        <authorList>
            <person name="Currrie C."/>
            <person name="Chevrette M."/>
            <person name="Carlson C."/>
            <person name="Stubbendieck R."/>
            <person name="Wendt-Pienkowski E."/>
        </authorList>
    </citation>
    <scope>NUCLEOTIDE SEQUENCE [LARGE SCALE GENOMIC DNA]</scope>
    <source>
        <strain evidence="16 17">SID10258</strain>
    </source>
</reference>
<dbReference type="InterPro" id="IPR011707">
    <property type="entry name" value="Cu-oxidase-like_N"/>
</dbReference>
<feature type="region of interest" description="Disordered" evidence="13">
    <location>
        <begin position="58"/>
        <end position="81"/>
    </location>
</feature>
<dbReference type="PANTHER" id="PTHR11709">
    <property type="entry name" value="MULTI-COPPER OXIDASE"/>
    <property type="match status" value="1"/>
</dbReference>
<dbReference type="EC" id="1.7.2.1" evidence="5"/>
<feature type="domain" description="Plastocyanin-like" evidence="15">
    <location>
        <begin position="235"/>
        <end position="345"/>
    </location>
</feature>
<feature type="binding site" description="type 1 copper site" evidence="12">
    <location>
        <position position="282"/>
    </location>
    <ligand>
        <name>Cu cation</name>
        <dbReference type="ChEBI" id="CHEBI:23378"/>
        <label>1</label>
    </ligand>
</feature>
<name>A0A6L9QIU6_9ACTN</name>
<organism evidence="16 17">
    <name type="scientific">Actinomadura bangladeshensis</name>
    <dbReference type="NCBI Taxonomy" id="453573"/>
    <lineage>
        <taxon>Bacteria</taxon>
        <taxon>Bacillati</taxon>
        <taxon>Actinomycetota</taxon>
        <taxon>Actinomycetes</taxon>
        <taxon>Streptosporangiales</taxon>
        <taxon>Thermomonosporaceae</taxon>
        <taxon>Actinomadura</taxon>
    </lineage>
</organism>
<evidence type="ECO:0000256" key="8">
    <source>
        <dbReference type="ARBA" id="ARBA00022737"/>
    </source>
</evidence>
<proteinExistence type="inferred from homology"/>
<evidence type="ECO:0000256" key="12">
    <source>
        <dbReference type="PIRSR" id="PIRSR601287-1"/>
    </source>
</evidence>
<accession>A0A6L9QIU6</accession>
<feature type="binding site" description="type 1 copper site" evidence="12">
    <location>
        <position position="322"/>
    </location>
    <ligand>
        <name>Cu cation</name>
        <dbReference type="ChEBI" id="CHEBI:23378"/>
        <label>1</label>
    </ligand>
</feature>
<evidence type="ECO:0000256" key="3">
    <source>
        <dbReference type="ARBA" id="ARBA00010609"/>
    </source>
</evidence>
<evidence type="ECO:0000256" key="1">
    <source>
        <dbReference type="ARBA" id="ARBA00001960"/>
    </source>
</evidence>
<evidence type="ECO:0000313" key="16">
    <source>
        <dbReference type="EMBL" id="NEA25018.1"/>
    </source>
</evidence>
<dbReference type="InterPro" id="IPR001287">
    <property type="entry name" value="NO2-reductase_Cu"/>
</dbReference>
<feature type="binding site" description="type 1 copper site" evidence="12">
    <location>
        <position position="475"/>
    </location>
    <ligand>
        <name>Cu cation</name>
        <dbReference type="ChEBI" id="CHEBI:23378"/>
        <label>1</label>
    </ligand>
</feature>
<feature type="compositionally biased region" description="Low complexity" evidence="13">
    <location>
        <begin position="61"/>
        <end position="71"/>
    </location>
</feature>
<dbReference type="RefSeq" id="WP_163058605.1">
    <property type="nucleotide sequence ID" value="NZ_JAAGLI010000544.1"/>
</dbReference>
<comment type="cofactor">
    <cofactor evidence="1 12">
        <name>Cu(+)</name>
        <dbReference type="ChEBI" id="CHEBI:49552"/>
    </cofactor>
</comment>
<dbReference type="CDD" id="cd11020">
    <property type="entry name" value="CuRO_1_CuNIR"/>
    <property type="match status" value="1"/>
</dbReference>
<evidence type="ECO:0000256" key="2">
    <source>
        <dbReference type="ARBA" id="ARBA00001973"/>
    </source>
</evidence>
<evidence type="ECO:0000256" key="11">
    <source>
        <dbReference type="ARBA" id="ARBA00049340"/>
    </source>
</evidence>
<evidence type="ECO:0000313" key="17">
    <source>
        <dbReference type="Proteomes" id="UP000475532"/>
    </source>
</evidence>
<keyword evidence="14" id="KW-0472">Membrane</keyword>
<evidence type="ECO:0000256" key="7">
    <source>
        <dbReference type="ARBA" id="ARBA00022723"/>
    </source>
</evidence>
<dbReference type="Gene3D" id="2.60.40.420">
    <property type="entry name" value="Cupredoxins - blue copper proteins"/>
    <property type="match status" value="3"/>
</dbReference>
<dbReference type="Pfam" id="PF07732">
    <property type="entry name" value="Cu-oxidase_3"/>
    <property type="match status" value="1"/>
</dbReference>
<evidence type="ECO:0000256" key="14">
    <source>
        <dbReference type="SAM" id="Phobius"/>
    </source>
</evidence>
<keyword evidence="14" id="KW-0812">Transmembrane</keyword>
<sequence length="491" mass="51315">MSTTPAPDDPASGGPSVPARRRWTASLSGFLPAVSAALALGLIVGLIMVGAAPGDHHHGTLAASEEGAPSSSGGGGAALPGKGKKVTLQFEEGDMYIKPSKVTVPAGADVTVNVVNKGSQNHTFSLLGKTNQQLEPGKSETQHWGVLTESTQAWCVIPGHKEAGMLVDVTVTGGASASTAASGTTAAASGAAAATGDPADAKIDPAAKPGDGWKPYDPTAPVNDGKNVHEATFTVTEKELEVAPGVKQTRWTYNGTAPGPILRGSVGDTFRIKLVNKGSMGHSIDFHASKVAPNVQMRTIKPGESLVYEFKAQFAGIFTYHCGSDPMIYHMGNGMHGAVIVDPPKLDKVDKELVLVQSELYLGPQGKPADLTKMQAGDYDAVVFNGYHNQYVHAPIKVKAGDRVRVWVDDGGPNENIAFHVVGTIFDTVWKEGAYTLRRDNDEKGGAQVLDLQPTQGGFVEFTLPDAGTYPFLGHKMKNMAAGGLGVFQVG</sequence>
<dbReference type="InterPro" id="IPR045087">
    <property type="entry name" value="Cu-oxidase_fam"/>
</dbReference>
<evidence type="ECO:0000256" key="9">
    <source>
        <dbReference type="ARBA" id="ARBA00023002"/>
    </source>
</evidence>
<dbReference type="EMBL" id="JAAGLI010000544">
    <property type="protein sequence ID" value="NEA25018.1"/>
    <property type="molecule type" value="Genomic_DNA"/>
</dbReference>
<dbReference type="CDD" id="cd04208">
    <property type="entry name" value="CuRO_2_CuNIR"/>
    <property type="match status" value="1"/>
</dbReference>
<keyword evidence="8" id="KW-0677">Repeat</keyword>
<dbReference type="AlphaFoldDB" id="A0A6L9QIU6"/>
<dbReference type="GO" id="GO:0050421">
    <property type="term" value="F:nitrite reductase (NO-forming) activity"/>
    <property type="evidence" value="ECO:0007669"/>
    <property type="project" value="UniProtKB-EC"/>
</dbReference>
<dbReference type="PRINTS" id="PR00695">
    <property type="entry name" value="CUNO2RDTASE"/>
</dbReference>
<evidence type="ECO:0000256" key="5">
    <source>
        <dbReference type="ARBA" id="ARBA00011882"/>
    </source>
</evidence>
<feature type="binding site" description="type 1 copper site" evidence="12">
    <location>
        <position position="321"/>
    </location>
    <ligand>
        <name>Cu cation</name>
        <dbReference type="ChEBI" id="CHEBI:23378"/>
        <label>1</label>
    </ligand>
</feature>
<comment type="cofactor">
    <cofactor evidence="2 12">
        <name>Cu(2+)</name>
        <dbReference type="ChEBI" id="CHEBI:29036"/>
    </cofactor>
</comment>
<evidence type="ECO:0000256" key="6">
    <source>
        <dbReference type="ARBA" id="ARBA00017290"/>
    </source>
</evidence>
<keyword evidence="7 12" id="KW-0479">Metal-binding</keyword>
<comment type="caution">
    <text evidence="16">The sequence shown here is derived from an EMBL/GenBank/DDBJ whole genome shotgun (WGS) entry which is preliminary data.</text>
</comment>
<keyword evidence="9" id="KW-0560">Oxidoreductase</keyword>
<keyword evidence="14" id="KW-1133">Transmembrane helix</keyword>
<feature type="binding site" description="type 1 copper site" evidence="12">
    <location>
        <position position="335"/>
    </location>
    <ligand>
        <name>Cu cation</name>
        <dbReference type="ChEBI" id="CHEBI:23378"/>
        <label>1</label>
    </ligand>
</feature>
<evidence type="ECO:0000256" key="10">
    <source>
        <dbReference type="ARBA" id="ARBA00023008"/>
    </source>
</evidence>
<feature type="region of interest" description="Disordered" evidence="13">
    <location>
        <begin position="192"/>
        <end position="225"/>
    </location>
</feature>
<feature type="binding site" description="type 1 copper site" evidence="12">
    <location>
        <position position="330"/>
    </location>
    <ligand>
        <name>Cu cation</name>
        <dbReference type="ChEBI" id="CHEBI:23378"/>
        <label>1</label>
    </ligand>
</feature>